<dbReference type="AlphaFoldDB" id="A0AAU9XI44"/>
<dbReference type="Proteomes" id="UP001159428">
    <property type="component" value="Unassembled WGS sequence"/>
</dbReference>
<comment type="caution">
    <text evidence="1">The sequence shown here is derived from an EMBL/GenBank/DDBJ whole genome shotgun (WGS) entry which is preliminary data.</text>
</comment>
<reference evidence="1 2" key="1">
    <citation type="submission" date="2022-05" db="EMBL/GenBank/DDBJ databases">
        <authorList>
            <consortium name="Genoscope - CEA"/>
            <person name="William W."/>
        </authorList>
    </citation>
    <scope>NUCLEOTIDE SEQUENCE [LARGE SCALE GENOMIC DNA]</scope>
</reference>
<keyword evidence="2" id="KW-1185">Reference proteome</keyword>
<protein>
    <submittedName>
        <fullName evidence="1">Uncharacterized protein</fullName>
    </submittedName>
</protein>
<evidence type="ECO:0000313" key="1">
    <source>
        <dbReference type="EMBL" id="CAH3149217.1"/>
    </source>
</evidence>
<evidence type="ECO:0000313" key="2">
    <source>
        <dbReference type="Proteomes" id="UP001159428"/>
    </source>
</evidence>
<gene>
    <name evidence="1" type="ORF">PMEA_00024050</name>
</gene>
<dbReference type="EMBL" id="CALNXJ010000045">
    <property type="protein sequence ID" value="CAH3149217.1"/>
    <property type="molecule type" value="Genomic_DNA"/>
</dbReference>
<sequence length="197" mass="22686">MNQRRTESTLSLNRQSELQAEYKNDLRDGRRVDAVELIEKKLKRGRSQHLSEEEQLKAYRLACYIFEVICLLCKISTRSLSMSSQDSFTSFFTFFQLSYECAVEARSGFLSYYSSLLDTLVTDAPCVGLGDGTYKVYSKDVPQDCISEVMVLVKVAAQKENLNLEGLVVKRELKAKWKEHKRKRKSFQALIKASKRN</sequence>
<accession>A0AAU9XI44</accession>
<proteinExistence type="predicted"/>
<name>A0AAU9XI44_9CNID</name>
<organism evidence="1 2">
    <name type="scientific">Pocillopora meandrina</name>
    <dbReference type="NCBI Taxonomy" id="46732"/>
    <lineage>
        <taxon>Eukaryota</taxon>
        <taxon>Metazoa</taxon>
        <taxon>Cnidaria</taxon>
        <taxon>Anthozoa</taxon>
        <taxon>Hexacorallia</taxon>
        <taxon>Scleractinia</taxon>
        <taxon>Astrocoeniina</taxon>
        <taxon>Pocilloporidae</taxon>
        <taxon>Pocillopora</taxon>
    </lineage>
</organism>